<dbReference type="Proteomes" id="UP000036681">
    <property type="component" value="Unplaced"/>
</dbReference>
<protein>
    <submittedName>
        <fullName evidence="2">Secreted protein</fullName>
    </submittedName>
</protein>
<dbReference type="WBParaSite" id="ALUE_0000086001-mRNA-1">
    <property type="protein sequence ID" value="ALUE_0000086001-mRNA-1"/>
    <property type="gene ID" value="ALUE_0000086001"/>
</dbReference>
<evidence type="ECO:0000313" key="2">
    <source>
        <dbReference type="WBParaSite" id="ALUE_0000086001-mRNA-1"/>
    </source>
</evidence>
<reference evidence="2" key="1">
    <citation type="submission" date="2017-02" db="UniProtKB">
        <authorList>
            <consortium name="WormBaseParasite"/>
        </authorList>
    </citation>
    <scope>IDENTIFICATION</scope>
</reference>
<dbReference type="AlphaFoldDB" id="A0A0M3HH65"/>
<keyword evidence="1" id="KW-1185">Reference proteome</keyword>
<organism evidence="1 2">
    <name type="scientific">Ascaris lumbricoides</name>
    <name type="common">Giant roundworm</name>
    <dbReference type="NCBI Taxonomy" id="6252"/>
    <lineage>
        <taxon>Eukaryota</taxon>
        <taxon>Metazoa</taxon>
        <taxon>Ecdysozoa</taxon>
        <taxon>Nematoda</taxon>
        <taxon>Chromadorea</taxon>
        <taxon>Rhabditida</taxon>
        <taxon>Spirurina</taxon>
        <taxon>Ascaridomorpha</taxon>
        <taxon>Ascaridoidea</taxon>
        <taxon>Ascarididae</taxon>
        <taxon>Ascaris</taxon>
    </lineage>
</organism>
<accession>A0A0M3HH65</accession>
<evidence type="ECO:0000313" key="1">
    <source>
        <dbReference type="Proteomes" id="UP000036681"/>
    </source>
</evidence>
<proteinExistence type="predicted"/>
<name>A0A0M3HH65_ASCLU</name>
<sequence length="81" mass="9576">MRIRLVIMVWYCSQRFYSNRTIIAMVEGGILIRRSLVNVINSYKTIISIFYPLHLPNSQNFRSYNNSDNDRMVWTKGDNGN</sequence>